<sequence length="247" mass="26240">MWGDFNRVEWRGFATMVLAIILSAAIVSAGRPVWADDLNAATTTRRGDVMPNASGFFFDDNGSLLTARHAVEGCGALYVLKDGRVSRAELIAVSDEADLAVLRTAVSPYLTAVFTKDDRIRPSQPVFTAGYDALSHLKDRATLMYNGVLLDRQPGPGEVKVSLFSAADHGASGSPVLDEGGLVIGLIVRREMAGAGRSEVVAVSAPAIKRFLQHLGLAYEDSELAQVSPLQARAPRAATLMVGIICG</sequence>
<reference evidence="2" key="1">
    <citation type="submission" date="2017-12" db="EMBL/GenBank/DDBJ databases">
        <title>Draft genome sequence of Telmatospirillum siberiense 26-4b1T, an acidotolerant peatland alphaproteobacterium potentially involved in sulfur cycling.</title>
        <authorList>
            <person name="Hausmann B."/>
            <person name="Pjevac P."/>
            <person name="Schreck K."/>
            <person name="Herbold C.W."/>
            <person name="Daims H."/>
            <person name="Wagner M."/>
            <person name="Pester M."/>
            <person name="Loy A."/>
        </authorList>
    </citation>
    <scope>NUCLEOTIDE SEQUENCE [LARGE SCALE GENOMIC DNA]</scope>
    <source>
        <strain evidence="2">26-4b1</strain>
    </source>
</reference>
<dbReference type="AlphaFoldDB" id="A0A2N3PWP5"/>
<dbReference type="Gene3D" id="2.40.10.120">
    <property type="match status" value="1"/>
</dbReference>
<evidence type="ECO:0000313" key="2">
    <source>
        <dbReference type="Proteomes" id="UP000233293"/>
    </source>
</evidence>
<organism evidence="1 2">
    <name type="scientific">Telmatospirillum siberiense</name>
    <dbReference type="NCBI Taxonomy" id="382514"/>
    <lineage>
        <taxon>Bacteria</taxon>
        <taxon>Pseudomonadati</taxon>
        <taxon>Pseudomonadota</taxon>
        <taxon>Alphaproteobacteria</taxon>
        <taxon>Rhodospirillales</taxon>
        <taxon>Rhodospirillaceae</taxon>
        <taxon>Telmatospirillum</taxon>
    </lineage>
</organism>
<evidence type="ECO:0000313" key="1">
    <source>
        <dbReference type="EMBL" id="PKU24820.1"/>
    </source>
</evidence>
<comment type="caution">
    <text evidence="1">The sequence shown here is derived from an EMBL/GenBank/DDBJ whole genome shotgun (WGS) entry which is preliminary data.</text>
</comment>
<dbReference type="Proteomes" id="UP000233293">
    <property type="component" value="Unassembled WGS sequence"/>
</dbReference>
<dbReference type="EMBL" id="PIUM01000008">
    <property type="protein sequence ID" value="PKU24820.1"/>
    <property type="molecule type" value="Genomic_DNA"/>
</dbReference>
<protein>
    <recommendedName>
        <fullName evidence="3">Serine protease</fullName>
    </recommendedName>
</protein>
<proteinExistence type="predicted"/>
<dbReference type="InterPro" id="IPR009003">
    <property type="entry name" value="Peptidase_S1_PA"/>
</dbReference>
<gene>
    <name evidence="1" type="ORF">CWS72_09545</name>
</gene>
<keyword evidence="2" id="KW-1185">Reference proteome</keyword>
<dbReference type="Pfam" id="PF13365">
    <property type="entry name" value="Trypsin_2"/>
    <property type="match status" value="1"/>
</dbReference>
<name>A0A2N3PWP5_9PROT</name>
<accession>A0A2N3PWP5</accession>
<dbReference type="SUPFAM" id="SSF50494">
    <property type="entry name" value="Trypsin-like serine proteases"/>
    <property type="match status" value="1"/>
</dbReference>
<evidence type="ECO:0008006" key="3">
    <source>
        <dbReference type="Google" id="ProtNLM"/>
    </source>
</evidence>